<comment type="caution">
    <text evidence="8">The sequence shown here is derived from an EMBL/GenBank/DDBJ whole genome shotgun (WGS) entry which is preliminary data.</text>
</comment>
<keyword evidence="5" id="KW-1133">Transmembrane helix</keyword>
<evidence type="ECO:0000256" key="5">
    <source>
        <dbReference type="ARBA" id="ARBA00022989"/>
    </source>
</evidence>
<keyword evidence="6" id="KW-0472">Membrane</keyword>
<evidence type="ECO:0000256" key="2">
    <source>
        <dbReference type="ARBA" id="ARBA00004936"/>
    </source>
</evidence>
<organism evidence="8 9">
    <name type="scientific">Fructobacillus papyrifericola</name>
    <dbReference type="NCBI Taxonomy" id="2713172"/>
    <lineage>
        <taxon>Bacteria</taxon>
        <taxon>Bacillati</taxon>
        <taxon>Bacillota</taxon>
        <taxon>Bacilli</taxon>
        <taxon>Lactobacillales</taxon>
        <taxon>Lactobacillaceae</taxon>
        <taxon>Fructobacillus</taxon>
    </lineage>
</organism>
<dbReference type="SUPFAM" id="SSF53649">
    <property type="entry name" value="Alkaline phosphatase-like"/>
    <property type="match status" value="1"/>
</dbReference>
<keyword evidence="9" id="KW-1185">Reference proteome</keyword>
<dbReference type="Pfam" id="PF00884">
    <property type="entry name" value="Sulfatase"/>
    <property type="match status" value="1"/>
</dbReference>
<evidence type="ECO:0000256" key="6">
    <source>
        <dbReference type="ARBA" id="ARBA00023136"/>
    </source>
</evidence>
<feature type="domain" description="Sulfatase N-terminal" evidence="7">
    <location>
        <begin position="2"/>
        <end position="183"/>
    </location>
</feature>
<comment type="pathway">
    <text evidence="2">Cell wall biogenesis; lipoteichoic acid biosynthesis.</text>
</comment>
<accession>A0ABS5QRM4</accession>
<evidence type="ECO:0000259" key="7">
    <source>
        <dbReference type="Pfam" id="PF00884"/>
    </source>
</evidence>
<dbReference type="EMBL" id="JAAMFJ010000001">
    <property type="protein sequence ID" value="MBS9335775.1"/>
    <property type="molecule type" value="Genomic_DNA"/>
</dbReference>
<dbReference type="PANTHER" id="PTHR47371:SF3">
    <property type="entry name" value="PHOSPHOGLYCEROL TRANSFERASE I"/>
    <property type="match status" value="1"/>
</dbReference>
<evidence type="ECO:0000313" key="8">
    <source>
        <dbReference type="EMBL" id="MBS9335775.1"/>
    </source>
</evidence>
<protein>
    <submittedName>
        <fullName evidence="8">Sulfatase-like hydrolase/transferase</fullName>
    </submittedName>
</protein>
<dbReference type="Proteomes" id="UP000735205">
    <property type="component" value="Unassembled WGS sequence"/>
</dbReference>
<dbReference type="PANTHER" id="PTHR47371">
    <property type="entry name" value="LIPOTEICHOIC ACID SYNTHASE"/>
    <property type="match status" value="1"/>
</dbReference>
<dbReference type="Gene3D" id="3.40.720.10">
    <property type="entry name" value="Alkaline Phosphatase, subunit A"/>
    <property type="match status" value="1"/>
</dbReference>
<keyword evidence="4" id="KW-0812">Transmembrane</keyword>
<proteinExistence type="predicted"/>
<evidence type="ECO:0000256" key="4">
    <source>
        <dbReference type="ARBA" id="ARBA00022692"/>
    </source>
</evidence>
<dbReference type="InterPro" id="IPR050448">
    <property type="entry name" value="OpgB/LTA_synthase_biosynth"/>
</dbReference>
<gene>
    <name evidence="8" type="ORF">G6R28_00805</name>
</gene>
<reference evidence="8 9" key="1">
    <citation type="submission" date="2020-02" db="EMBL/GenBank/DDBJ databases">
        <title>Fructobacillus sp. isolated from paper mulberry of Taiwan.</title>
        <authorList>
            <person name="Lin S.-T."/>
        </authorList>
    </citation>
    <scope>NUCLEOTIDE SEQUENCE [LARGE SCALE GENOMIC DNA]</scope>
    <source>
        <strain evidence="8 9">M1-21</strain>
    </source>
</reference>
<dbReference type="RefSeq" id="WP_213792347.1">
    <property type="nucleotide sequence ID" value="NZ_JAAMFJ010000001.1"/>
</dbReference>
<keyword evidence="3" id="KW-1003">Cell membrane</keyword>
<comment type="subcellular location">
    <subcellularLocation>
        <location evidence="1">Cell membrane</location>
        <topology evidence="1">Multi-pass membrane protein</topology>
    </subcellularLocation>
</comment>
<name>A0ABS5QRM4_9LACO</name>
<dbReference type="InterPro" id="IPR000917">
    <property type="entry name" value="Sulfatase_N"/>
</dbReference>
<evidence type="ECO:0000313" key="9">
    <source>
        <dbReference type="Proteomes" id="UP000735205"/>
    </source>
</evidence>
<dbReference type="CDD" id="cd16015">
    <property type="entry name" value="LTA_synthase"/>
    <property type="match status" value="1"/>
</dbReference>
<sequence length="334" mass="38025">MGYQNFISSDYFDNSKKNLATYGLKDKLLFKESVPYLERLERPFYAKYLTVTNHVPYTLDKVDQDANFKTSNSGSKVVDNYFITNHYLDQSVQEFFTYLKTSGLYDNTMVVLYGDHYGISSTDYKSLAAATGKKSSSWTDLDSQNVQKVPLIIHIPGMTDGGVNHTYGGEIDVLPTIEHLMGISTSKYLQLGQDLLSQNRSQLVVMRNGDWVSPTLASISKKIWDVQIKKEIKNLTDVQKKQVTANSKAAEQKLNVSDEMNERNLLRFYQNGFVKNKISSSDYSVKKTVNRLKTSSNNKNSTSLFAKNDKKSTYSDYTTDAPEIKTYQFKNLFK</sequence>
<dbReference type="InterPro" id="IPR017850">
    <property type="entry name" value="Alkaline_phosphatase_core_sf"/>
</dbReference>
<evidence type="ECO:0000256" key="3">
    <source>
        <dbReference type="ARBA" id="ARBA00022475"/>
    </source>
</evidence>
<evidence type="ECO:0000256" key="1">
    <source>
        <dbReference type="ARBA" id="ARBA00004651"/>
    </source>
</evidence>